<keyword evidence="2" id="KW-1185">Reference proteome</keyword>
<proteinExistence type="predicted"/>
<dbReference type="Pfam" id="PF11964">
    <property type="entry name" value="SpoIIAA-like"/>
    <property type="match status" value="1"/>
</dbReference>
<dbReference type="AlphaFoldDB" id="A0A421BSX2"/>
<dbReference type="Proteomes" id="UP000279673">
    <property type="component" value="Unassembled WGS sequence"/>
</dbReference>
<dbReference type="Gene3D" id="3.40.50.10600">
    <property type="entry name" value="SpoIIaa-like domains"/>
    <property type="match status" value="1"/>
</dbReference>
<reference evidence="1 2" key="1">
    <citation type="submission" date="2018-10" db="EMBL/GenBank/DDBJ databases">
        <title>Rhodobacter sp . BO-81.</title>
        <authorList>
            <person name="Im W.T."/>
        </authorList>
    </citation>
    <scope>NUCLEOTIDE SEQUENCE [LARGE SCALE GENOMIC DNA]</scope>
    <source>
        <strain evidence="1 2">BO-81</strain>
    </source>
</reference>
<sequence>MTKGYFETLPGLPADVLAIEARGTIDAEAYSRDLIPAIEAKIAAEGRLKLLYVIGAEFESYTAGAAWEDAKVGMMHLGDFARIALVSDVEWIRLGVKAFAPMIPGAVKVFALADLAAAKAWITDDGHGGTGSPGIAADYTIPPLEDRIPEEP</sequence>
<dbReference type="SUPFAM" id="SSF52091">
    <property type="entry name" value="SpoIIaa-like"/>
    <property type="match status" value="1"/>
</dbReference>
<accession>A0A421BSX2</accession>
<name>A0A421BSX2_9RHOB</name>
<dbReference type="InterPro" id="IPR038396">
    <property type="entry name" value="SpoIIAA-like_sf"/>
</dbReference>
<gene>
    <name evidence="1" type="ORF">DYS74_05550</name>
</gene>
<organism evidence="1 2">
    <name type="scientific">Paenirhodobacter hankyongi</name>
    <dbReference type="NCBI Taxonomy" id="2294033"/>
    <lineage>
        <taxon>Bacteria</taxon>
        <taxon>Pseudomonadati</taxon>
        <taxon>Pseudomonadota</taxon>
        <taxon>Alphaproteobacteria</taxon>
        <taxon>Rhodobacterales</taxon>
        <taxon>Rhodobacter group</taxon>
        <taxon>Paenirhodobacter</taxon>
    </lineage>
</organism>
<comment type="caution">
    <text evidence="1">The sequence shown here is derived from an EMBL/GenBank/DDBJ whole genome shotgun (WGS) entry which is preliminary data.</text>
</comment>
<dbReference type="InterPro" id="IPR021866">
    <property type="entry name" value="SpoIIAA-like"/>
</dbReference>
<protein>
    <submittedName>
        <fullName evidence="1">STAS/SEC14 domain-containing protein</fullName>
    </submittedName>
</protein>
<dbReference type="EMBL" id="RCHI01000004">
    <property type="protein sequence ID" value="RLL71342.1"/>
    <property type="molecule type" value="Genomic_DNA"/>
</dbReference>
<dbReference type="InterPro" id="IPR036513">
    <property type="entry name" value="STAS_dom_sf"/>
</dbReference>
<dbReference type="RefSeq" id="WP_121531740.1">
    <property type="nucleotide sequence ID" value="NZ_RCHI01000004.1"/>
</dbReference>
<evidence type="ECO:0000313" key="1">
    <source>
        <dbReference type="EMBL" id="RLL71342.1"/>
    </source>
</evidence>
<evidence type="ECO:0000313" key="2">
    <source>
        <dbReference type="Proteomes" id="UP000279673"/>
    </source>
</evidence>